<feature type="active site" description="Nucleophile" evidence="1">
    <location>
        <position position="10"/>
    </location>
</feature>
<organism evidence="4 5">
    <name type="scientific">Mesoterricola sediminis</name>
    <dbReference type="NCBI Taxonomy" id="2927980"/>
    <lineage>
        <taxon>Bacteria</taxon>
        <taxon>Pseudomonadati</taxon>
        <taxon>Acidobacteriota</taxon>
        <taxon>Holophagae</taxon>
        <taxon>Holophagales</taxon>
        <taxon>Holophagaceae</taxon>
        <taxon>Mesoterricola</taxon>
    </lineage>
</organism>
<dbReference type="NCBIfam" id="TIGR00412">
    <property type="entry name" value="redox_disulf_2"/>
    <property type="match status" value="1"/>
</dbReference>
<evidence type="ECO:0000259" key="3">
    <source>
        <dbReference type="Pfam" id="PF13192"/>
    </source>
</evidence>
<keyword evidence="2" id="KW-0676">Redox-active center</keyword>
<dbReference type="PANTHER" id="PTHR36450:SF1">
    <property type="entry name" value="THIOREDOXIN"/>
    <property type="match status" value="1"/>
</dbReference>
<feature type="domain" description="Thioredoxin-like fold" evidence="3">
    <location>
        <begin position="1"/>
        <end position="75"/>
    </location>
</feature>
<keyword evidence="5" id="KW-1185">Reference proteome</keyword>
<keyword evidence="2" id="KW-1015">Disulfide bond</keyword>
<dbReference type="Gene3D" id="3.40.30.10">
    <property type="entry name" value="Glutaredoxin"/>
    <property type="match status" value="1"/>
</dbReference>
<reference evidence="4" key="1">
    <citation type="journal article" date="2023" name="Int. J. Syst. Evol. Microbiol.">
        <title>Mesoterricola silvestris gen. nov., sp. nov., Mesoterricola sediminis sp. nov., Geothrix oryzae sp. nov., Geothrix edaphica sp. nov., Geothrix rubra sp. nov., and Geothrix limicola sp. nov., six novel members of Acidobacteriota isolated from soils.</title>
        <authorList>
            <person name="Itoh H."/>
            <person name="Sugisawa Y."/>
            <person name="Mise K."/>
            <person name="Xu Z."/>
            <person name="Kuniyasu M."/>
            <person name="Ushijima N."/>
            <person name="Kawano K."/>
            <person name="Kobayashi E."/>
            <person name="Shiratori Y."/>
            <person name="Masuda Y."/>
            <person name="Senoo K."/>
        </authorList>
    </citation>
    <scope>NUCLEOTIDE SEQUENCE</scope>
    <source>
        <strain evidence="4">W786</strain>
    </source>
</reference>
<gene>
    <name evidence="4" type="ORF">METESE_13920</name>
</gene>
<feature type="disulfide bond" description="Redox-active" evidence="2">
    <location>
        <begin position="10"/>
        <end position="13"/>
    </location>
</feature>
<dbReference type="PIRSF" id="PIRSF037031">
    <property type="entry name" value="Redox_disulphide_2"/>
    <property type="match status" value="1"/>
</dbReference>
<feature type="active site" description="Nucleophile" evidence="1">
    <location>
        <position position="13"/>
    </location>
</feature>
<proteinExistence type="predicted"/>
<dbReference type="SUPFAM" id="SSF52833">
    <property type="entry name" value="Thioredoxin-like"/>
    <property type="match status" value="1"/>
</dbReference>
<dbReference type="InterPro" id="IPR036249">
    <property type="entry name" value="Thioredoxin-like_sf"/>
</dbReference>
<dbReference type="InterPro" id="IPR005243">
    <property type="entry name" value="THIRX-like_proc"/>
</dbReference>
<evidence type="ECO:0000313" key="5">
    <source>
        <dbReference type="Proteomes" id="UP001228113"/>
    </source>
</evidence>
<dbReference type="KEGG" id="msea:METESE_13920"/>
<dbReference type="Proteomes" id="UP001228113">
    <property type="component" value="Chromosome"/>
</dbReference>
<dbReference type="Pfam" id="PF13192">
    <property type="entry name" value="Thioredoxin_3"/>
    <property type="match status" value="1"/>
</dbReference>
<dbReference type="InterPro" id="IPR012336">
    <property type="entry name" value="Thioredoxin-like_fold"/>
</dbReference>
<protein>
    <submittedName>
        <fullName evidence="4">Redox-active disulfide protein 2</fullName>
    </submittedName>
</protein>
<dbReference type="PANTHER" id="PTHR36450">
    <property type="entry name" value="THIOREDOXIN"/>
    <property type="match status" value="1"/>
</dbReference>
<dbReference type="EMBL" id="AP027081">
    <property type="protein sequence ID" value="BDU76434.1"/>
    <property type="molecule type" value="Genomic_DNA"/>
</dbReference>
<evidence type="ECO:0000256" key="1">
    <source>
        <dbReference type="PIRSR" id="PIRSR037031-50"/>
    </source>
</evidence>
<name>A0AA48GRS7_9BACT</name>
<evidence type="ECO:0000256" key="2">
    <source>
        <dbReference type="PIRSR" id="PIRSR037031-51"/>
    </source>
</evidence>
<dbReference type="AlphaFoldDB" id="A0AA48GRS7"/>
<sequence>MLIEVFGPGCAKCETLLRNAQAAAAQAGGDHAVVKIHDYAAMAARGILSTPALALDGQVKFQGKVASADEIAALIRG</sequence>
<evidence type="ECO:0000313" key="4">
    <source>
        <dbReference type="EMBL" id="BDU76434.1"/>
    </source>
</evidence>
<dbReference type="RefSeq" id="WP_243346488.1">
    <property type="nucleotide sequence ID" value="NZ_AP027081.1"/>
</dbReference>
<accession>A0AA48GRS7</accession>